<sequence length="257" mass="26687">MLPDLAVLPDLAAVLVTLAAAGMIAFVKGAFGGGFALIGIPLMSLAMDPLTAGVVLAPLFLTMDLFGLRYWSPSTWSRQDASWLVPGVLAGTLLGTVLLGVLPEPAVAILVGGIALIFTGLWLRGGRRTGHRGFSAPGALLSGLGCGTTSMVAHAGGPPLAMYMLPRDLPTRLYAGTTSIVFTAANLFKLVPWMLVAPPGASELILMAAAVPVIPLALWLGHRLHGRMDARRLYAICYALVALAAVKLLWDGITGLG</sequence>
<comment type="subcellular location">
    <subcellularLocation>
        <location evidence="1 8">Cell membrane</location>
        <topology evidence="1 8">Multi-pass membrane protein</topology>
    </subcellularLocation>
</comment>
<dbReference type="InterPro" id="IPR052017">
    <property type="entry name" value="TSUP"/>
</dbReference>
<evidence type="ECO:0000313" key="10">
    <source>
        <dbReference type="Proteomes" id="UP000193963"/>
    </source>
</evidence>
<reference evidence="9 10" key="1">
    <citation type="submission" date="2017-03" db="EMBL/GenBank/DDBJ databases">
        <authorList>
            <person name="Afonso C.L."/>
            <person name="Miller P.J."/>
            <person name="Scott M.A."/>
            <person name="Spackman E."/>
            <person name="Goraichik I."/>
            <person name="Dimitrov K.M."/>
            <person name="Suarez D.L."/>
            <person name="Swayne D.E."/>
        </authorList>
    </citation>
    <scope>NUCLEOTIDE SEQUENCE [LARGE SCALE GENOMIC DNA]</scope>
    <source>
        <strain evidence="9 10">CECT 7751</strain>
    </source>
</reference>
<dbReference type="Pfam" id="PF01925">
    <property type="entry name" value="TauE"/>
    <property type="match status" value="1"/>
</dbReference>
<evidence type="ECO:0000256" key="3">
    <source>
        <dbReference type="ARBA" id="ARBA00022448"/>
    </source>
</evidence>
<evidence type="ECO:0000256" key="8">
    <source>
        <dbReference type="RuleBase" id="RU363041"/>
    </source>
</evidence>
<feature type="transmembrane region" description="Helical" evidence="8">
    <location>
        <begin position="233"/>
        <end position="250"/>
    </location>
</feature>
<dbReference type="AlphaFoldDB" id="A0A1X6ZUB2"/>
<dbReference type="PANTHER" id="PTHR30269">
    <property type="entry name" value="TRANSMEMBRANE PROTEIN YFCA"/>
    <property type="match status" value="1"/>
</dbReference>
<keyword evidence="6 8" id="KW-1133">Transmembrane helix</keyword>
<feature type="transmembrane region" description="Helical" evidence="8">
    <location>
        <begin position="201"/>
        <end position="221"/>
    </location>
</feature>
<keyword evidence="5 8" id="KW-0812">Transmembrane</keyword>
<gene>
    <name evidence="9" type="ORF">PSM7751_03123</name>
</gene>
<keyword evidence="4 8" id="KW-1003">Cell membrane</keyword>
<dbReference type="GO" id="GO:0005886">
    <property type="term" value="C:plasma membrane"/>
    <property type="evidence" value="ECO:0007669"/>
    <property type="project" value="UniProtKB-SubCell"/>
</dbReference>
<feature type="transmembrane region" description="Helical" evidence="8">
    <location>
        <begin position="83"/>
        <end position="100"/>
    </location>
</feature>
<dbReference type="InterPro" id="IPR002781">
    <property type="entry name" value="TM_pro_TauE-like"/>
</dbReference>
<dbReference type="OrthoDB" id="7028171at2"/>
<keyword evidence="7 8" id="KW-0472">Membrane</keyword>
<dbReference type="EMBL" id="FWFN01000006">
    <property type="protein sequence ID" value="SLN61815.1"/>
    <property type="molecule type" value="Genomic_DNA"/>
</dbReference>
<evidence type="ECO:0000256" key="1">
    <source>
        <dbReference type="ARBA" id="ARBA00004651"/>
    </source>
</evidence>
<dbReference type="RefSeq" id="WP_085889145.1">
    <property type="nucleotide sequence ID" value="NZ_FWFN01000006.1"/>
</dbReference>
<evidence type="ECO:0000256" key="5">
    <source>
        <dbReference type="ARBA" id="ARBA00022692"/>
    </source>
</evidence>
<evidence type="ECO:0000313" key="9">
    <source>
        <dbReference type="EMBL" id="SLN61815.1"/>
    </source>
</evidence>
<evidence type="ECO:0000256" key="4">
    <source>
        <dbReference type="ARBA" id="ARBA00022475"/>
    </source>
</evidence>
<comment type="similarity">
    <text evidence="2 8">Belongs to the 4-toluene sulfonate uptake permease (TSUP) (TC 2.A.102) family.</text>
</comment>
<evidence type="ECO:0000256" key="6">
    <source>
        <dbReference type="ARBA" id="ARBA00022989"/>
    </source>
</evidence>
<feature type="transmembrane region" description="Helical" evidence="8">
    <location>
        <begin position="12"/>
        <end position="38"/>
    </location>
</feature>
<dbReference type="PANTHER" id="PTHR30269:SF37">
    <property type="entry name" value="MEMBRANE TRANSPORTER PROTEIN"/>
    <property type="match status" value="1"/>
</dbReference>
<evidence type="ECO:0000256" key="7">
    <source>
        <dbReference type="ARBA" id="ARBA00023136"/>
    </source>
</evidence>
<protein>
    <recommendedName>
        <fullName evidence="8">Probable membrane transporter protein</fullName>
    </recommendedName>
</protein>
<keyword evidence="3" id="KW-0813">Transport</keyword>
<organism evidence="9 10">
    <name type="scientific">Pseudooceanicola marinus</name>
    <dbReference type="NCBI Taxonomy" id="396013"/>
    <lineage>
        <taxon>Bacteria</taxon>
        <taxon>Pseudomonadati</taxon>
        <taxon>Pseudomonadota</taxon>
        <taxon>Alphaproteobacteria</taxon>
        <taxon>Rhodobacterales</taxon>
        <taxon>Paracoccaceae</taxon>
        <taxon>Pseudooceanicola</taxon>
    </lineage>
</organism>
<feature type="transmembrane region" description="Helical" evidence="8">
    <location>
        <begin position="106"/>
        <end position="123"/>
    </location>
</feature>
<feature type="transmembrane region" description="Helical" evidence="8">
    <location>
        <begin position="50"/>
        <end position="71"/>
    </location>
</feature>
<accession>A0A1X6ZUB2</accession>
<proteinExistence type="inferred from homology"/>
<evidence type="ECO:0000256" key="2">
    <source>
        <dbReference type="ARBA" id="ARBA00009142"/>
    </source>
</evidence>
<dbReference type="Proteomes" id="UP000193963">
    <property type="component" value="Unassembled WGS sequence"/>
</dbReference>
<name>A0A1X6ZUB2_9RHOB</name>
<keyword evidence="10" id="KW-1185">Reference proteome</keyword>